<proteinExistence type="predicted"/>
<sequence>MHETFSSSALDAASSSSSTEPFPQRAGSTYLGGALHGSTRLSEETPPPSSVPHTRDSCGTQHRQPKANSLHLYALLLFHLAQQCARREKERESSCPEGT</sequence>
<evidence type="ECO:0000313" key="2">
    <source>
        <dbReference type="Proteomes" id="UP000821845"/>
    </source>
</evidence>
<comment type="caution">
    <text evidence="1">The sequence shown here is derived from an EMBL/GenBank/DDBJ whole genome shotgun (WGS) entry which is preliminary data.</text>
</comment>
<protein>
    <submittedName>
        <fullName evidence="1">Uncharacterized protein</fullName>
    </submittedName>
</protein>
<evidence type="ECO:0000313" key="1">
    <source>
        <dbReference type="EMBL" id="KAH6936942.1"/>
    </source>
</evidence>
<dbReference type="Proteomes" id="UP000821845">
    <property type="component" value="Chromosome 3"/>
</dbReference>
<reference evidence="1" key="1">
    <citation type="submission" date="2020-05" db="EMBL/GenBank/DDBJ databases">
        <title>Large-scale comparative analyses of tick genomes elucidate their genetic diversity and vector capacities.</title>
        <authorList>
            <person name="Jia N."/>
            <person name="Wang J."/>
            <person name="Shi W."/>
            <person name="Du L."/>
            <person name="Sun Y."/>
            <person name="Zhan W."/>
            <person name="Jiang J."/>
            <person name="Wang Q."/>
            <person name="Zhang B."/>
            <person name="Ji P."/>
            <person name="Sakyi L.B."/>
            <person name="Cui X."/>
            <person name="Yuan T."/>
            <person name="Jiang B."/>
            <person name="Yang W."/>
            <person name="Lam T.T.-Y."/>
            <person name="Chang Q."/>
            <person name="Ding S."/>
            <person name="Wang X."/>
            <person name="Zhu J."/>
            <person name="Ruan X."/>
            <person name="Zhao L."/>
            <person name="Wei J."/>
            <person name="Que T."/>
            <person name="Du C."/>
            <person name="Cheng J."/>
            <person name="Dai P."/>
            <person name="Han X."/>
            <person name="Huang E."/>
            <person name="Gao Y."/>
            <person name="Liu J."/>
            <person name="Shao H."/>
            <person name="Ye R."/>
            <person name="Li L."/>
            <person name="Wei W."/>
            <person name="Wang X."/>
            <person name="Wang C."/>
            <person name="Yang T."/>
            <person name="Huo Q."/>
            <person name="Li W."/>
            <person name="Guo W."/>
            <person name="Chen H."/>
            <person name="Zhou L."/>
            <person name="Ni X."/>
            <person name="Tian J."/>
            <person name="Zhou Y."/>
            <person name="Sheng Y."/>
            <person name="Liu T."/>
            <person name="Pan Y."/>
            <person name="Xia L."/>
            <person name="Li J."/>
            <person name="Zhao F."/>
            <person name="Cao W."/>
        </authorList>
    </citation>
    <scope>NUCLEOTIDE SEQUENCE</scope>
    <source>
        <strain evidence="1">Hyas-2018</strain>
    </source>
</reference>
<gene>
    <name evidence="1" type="ORF">HPB50_024208</name>
</gene>
<keyword evidence="2" id="KW-1185">Reference proteome</keyword>
<name>A0ACB7SS99_HYAAI</name>
<dbReference type="EMBL" id="CM023483">
    <property type="protein sequence ID" value="KAH6936942.1"/>
    <property type="molecule type" value="Genomic_DNA"/>
</dbReference>
<accession>A0ACB7SS99</accession>
<organism evidence="1 2">
    <name type="scientific">Hyalomma asiaticum</name>
    <name type="common">Tick</name>
    <dbReference type="NCBI Taxonomy" id="266040"/>
    <lineage>
        <taxon>Eukaryota</taxon>
        <taxon>Metazoa</taxon>
        <taxon>Ecdysozoa</taxon>
        <taxon>Arthropoda</taxon>
        <taxon>Chelicerata</taxon>
        <taxon>Arachnida</taxon>
        <taxon>Acari</taxon>
        <taxon>Parasitiformes</taxon>
        <taxon>Ixodida</taxon>
        <taxon>Ixodoidea</taxon>
        <taxon>Ixodidae</taxon>
        <taxon>Hyalomminae</taxon>
        <taxon>Hyalomma</taxon>
    </lineage>
</organism>